<dbReference type="RefSeq" id="XP_069197155.1">
    <property type="nucleotide sequence ID" value="XM_069344721.1"/>
</dbReference>
<organism evidence="9 10">
    <name type="scientific">Neodothiora populina</name>
    <dbReference type="NCBI Taxonomy" id="2781224"/>
    <lineage>
        <taxon>Eukaryota</taxon>
        <taxon>Fungi</taxon>
        <taxon>Dikarya</taxon>
        <taxon>Ascomycota</taxon>
        <taxon>Pezizomycotina</taxon>
        <taxon>Dothideomycetes</taxon>
        <taxon>Dothideomycetidae</taxon>
        <taxon>Dothideales</taxon>
        <taxon>Dothioraceae</taxon>
        <taxon>Neodothiora</taxon>
    </lineage>
</organism>
<evidence type="ECO:0000256" key="2">
    <source>
        <dbReference type="ARBA" id="ARBA00022475"/>
    </source>
</evidence>
<gene>
    <name evidence="9" type="ORF">AAFC00_004998</name>
</gene>
<dbReference type="PANTHER" id="PTHR34187">
    <property type="entry name" value="FGR18P"/>
    <property type="match status" value="1"/>
</dbReference>
<proteinExistence type="predicted"/>
<comment type="caution">
    <text evidence="9">The sequence shown here is derived from an EMBL/GenBank/DDBJ whole genome shotgun (WGS) entry which is preliminary data.</text>
</comment>
<evidence type="ECO:0000256" key="6">
    <source>
        <dbReference type="SAM" id="MobiDB-lite"/>
    </source>
</evidence>
<evidence type="ECO:0000256" key="3">
    <source>
        <dbReference type="ARBA" id="ARBA00022692"/>
    </source>
</evidence>
<dbReference type="InterPro" id="IPR003807">
    <property type="entry name" value="DUF202"/>
</dbReference>
<evidence type="ECO:0000259" key="8">
    <source>
        <dbReference type="Pfam" id="PF02656"/>
    </source>
</evidence>
<dbReference type="Proteomes" id="UP001562354">
    <property type="component" value="Unassembled WGS sequence"/>
</dbReference>
<feature type="compositionally biased region" description="Basic and acidic residues" evidence="6">
    <location>
        <begin position="71"/>
        <end position="85"/>
    </location>
</feature>
<keyword evidence="4 7" id="KW-1133">Transmembrane helix</keyword>
<feature type="transmembrane region" description="Helical" evidence="7">
    <location>
        <begin position="543"/>
        <end position="563"/>
    </location>
</feature>
<feature type="compositionally biased region" description="Polar residues" evidence="6">
    <location>
        <begin position="329"/>
        <end position="351"/>
    </location>
</feature>
<dbReference type="InterPro" id="IPR052053">
    <property type="entry name" value="IM_YidH-like"/>
</dbReference>
<evidence type="ECO:0000313" key="9">
    <source>
        <dbReference type="EMBL" id="KAL1297473.1"/>
    </source>
</evidence>
<keyword evidence="10" id="KW-1185">Reference proteome</keyword>
<evidence type="ECO:0000256" key="5">
    <source>
        <dbReference type="ARBA" id="ARBA00023136"/>
    </source>
</evidence>
<feature type="compositionally biased region" description="Pro residues" evidence="6">
    <location>
        <begin position="98"/>
        <end position="108"/>
    </location>
</feature>
<dbReference type="GeneID" id="95978698"/>
<evidence type="ECO:0000256" key="7">
    <source>
        <dbReference type="SAM" id="Phobius"/>
    </source>
</evidence>
<keyword evidence="2" id="KW-1003">Cell membrane</keyword>
<name>A0ABR3P418_9PEZI</name>
<accession>A0ABR3P418</accession>
<keyword evidence="5 7" id="KW-0472">Membrane</keyword>
<dbReference type="Pfam" id="PF02656">
    <property type="entry name" value="DUF202"/>
    <property type="match status" value="1"/>
</dbReference>
<evidence type="ECO:0000313" key="10">
    <source>
        <dbReference type="Proteomes" id="UP001562354"/>
    </source>
</evidence>
<evidence type="ECO:0000256" key="4">
    <source>
        <dbReference type="ARBA" id="ARBA00022989"/>
    </source>
</evidence>
<protein>
    <recommendedName>
        <fullName evidence="8">DUF202 domain-containing protein</fullName>
    </recommendedName>
</protein>
<reference evidence="9 10" key="1">
    <citation type="submission" date="2024-07" db="EMBL/GenBank/DDBJ databases">
        <title>Draft sequence of the Neodothiora populina.</title>
        <authorList>
            <person name="Drown D.D."/>
            <person name="Schuette U.S."/>
            <person name="Buechlein A.B."/>
            <person name="Rusch D.R."/>
            <person name="Winton L.W."/>
            <person name="Adams G.A."/>
        </authorList>
    </citation>
    <scope>NUCLEOTIDE SEQUENCE [LARGE SCALE GENOMIC DNA]</scope>
    <source>
        <strain evidence="9 10">CPC 39397</strain>
    </source>
</reference>
<feature type="domain" description="DUF202" evidence="8">
    <location>
        <begin position="456"/>
        <end position="567"/>
    </location>
</feature>
<comment type="subcellular location">
    <subcellularLocation>
        <location evidence="1">Cell membrane</location>
        <topology evidence="1">Multi-pass membrane protein</topology>
    </subcellularLocation>
</comment>
<keyword evidence="3 7" id="KW-0812">Transmembrane</keyword>
<evidence type="ECO:0000256" key="1">
    <source>
        <dbReference type="ARBA" id="ARBA00004651"/>
    </source>
</evidence>
<feature type="compositionally biased region" description="Low complexity" evidence="6">
    <location>
        <begin position="225"/>
        <end position="243"/>
    </location>
</feature>
<feature type="region of interest" description="Disordered" evidence="6">
    <location>
        <begin position="1"/>
        <end position="430"/>
    </location>
</feature>
<feature type="transmembrane region" description="Helical" evidence="7">
    <location>
        <begin position="583"/>
        <end position="607"/>
    </location>
</feature>
<feature type="compositionally biased region" description="Basic and acidic residues" evidence="6">
    <location>
        <begin position="291"/>
        <end position="304"/>
    </location>
</feature>
<feature type="compositionally biased region" description="Low complexity" evidence="6">
    <location>
        <begin position="319"/>
        <end position="328"/>
    </location>
</feature>
<feature type="compositionally biased region" description="Polar residues" evidence="6">
    <location>
        <begin position="309"/>
        <end position="318"/>
    </location>
</feature>
<dbReference type="PANTHER" id="PTHR34187:SF2">
    <property type="entry name" value="DUF202 DOMAIN-CONTAINING PROTEIN"/>
    <property type="match status" value="1"/>
</dbReference>
<sequence length="609" mass="65561">MPLPCTPVSMSEREDTTSQSQSATEASESEDAQEGDLITPTPGPSDPVKRTSAELSTPLPALVEASWSKSAAKDSSDRPGKREFHYPTTSEDDGEEPIFPPKLPPGYRPPQRLQSSDSLRASEPGKEHSNGRSVTDTAQDANIAAATLPTGQEEQPVYTKSQTSHSGGSSDGSGSRRRPRVKRNTSSVQTQVRRKSPLLRDDSSPGLSPRHSPRQRPINPLDRISSSPAPAFVSSTSSSSPYAVPERTRSVTFSPAHSLRPSPETGVGVYSAYTMSRKQRDSPAISPHGSSRKDLLKDSDHQDVESSADENTAIFSRVNNNNNNNNNNKSSGFGATSSLGYGTNMSVQPIPSSAGLAKTHDDEDVRFPGYEGAAEEEVPGARDLSPVERRRRSSNKAAAKNGGSCASDRRISSDGGAGTNGHEEDGEDEEGWSGWWKSVFEFYGSIELENKGSVARDHLALERTFLAWLRTSLSFASIGIAVTQLFRLNTSIADKSAAGSSFSHLQFTPATNLRDPLALLPREQYSSTSKYDYHRLRQVGKPLGATFLGISLLILALGFHRYFESQHYVIRGKFPASRGSIVIVAVLSAGLIVTSLAVVIAVAPSAFEK</sequence>
<dbReference type="EMBL" id="JBFMKM010000016">
    <property type="protein sequence ID" value="KAL1297473.1"/>
    <property type="molecule type" value="Genomic_DNA"/>
</dbReference>
<feature type="compositionally biased region" description="Polar residues" evidence="6">
    <location>
        <begin position="149"/>
        <end position="163"/>
    </location>
</feature>
<feature type="compositionally biased region" description="Polar residues" evidence="6">
    <location>
        <begin position="131"/>
        <end position="140"/>
    </location>
</feature>
<feature type="compositionally biased region" description="Low complexity" evidence="6">
    <location>
        <begin position="17"/>
        <end position="26"/>
    </location>
</feature>